<reference evidence="7" key="1">
    <citation type="journal article" date="2019" name="Int. J. Syst. Evol. Microbiol.">
        <title>The Global Catalogue of Microorganisms (GCM) 10K type strain sequencing project: providing services to taxonomists for standard genome sequencing and annotation.</title>
        <authorList>
            <consortium name="The Broad Institute Genomics Platform"/>
            <consortium name="The Broad Institute Genome Sequencing Center for Infectious Disease"/>
            <person name="Wu L."/>
            <person name="Ma J."/>
        </authorList>
    </citation>
    <scope>NUCLEOTIDE SEQUENCE [LARGE SCALE GENOMIC DNA]</scope>
    <source>
        <strain evidence="7">JCM 31202</strain>
    </source>
</reference>
<evidence type="ECO:0000256" key="3">
    <source>
        <dbReference type="ARBA" id="ARBA00023163"/>
    </source>
</evidence>
<keyword evidence="1" id="KW-0805">Transcription regulation</keyword>
<dbReference type="SUPFAM" id="SSF48498">
    <property type="entry name" value="Tetracyclin repressor-like, C-terminal domain"/>
    <property type="match status" value="1"/>
</dbReference>
<evidence type="ECO:0000313" key="7">
    <source>
        <dbReference type="Proteomes" id="UP001596972"/>
    </source>
</evidence>
<name>A0ABW3EYN8_9ACTN</name>
<dbReference type="InterPro" id="IPR001647">
    <property type="entry name" value="HTH_TetR"/>
</dbReference>
<accession>A0ABW3EYN8</accession>
<dbReference type="SUPFAM" id="SSF46689">
    <property type="entry name" value="Homeodomain-like"/>
    <property type="match status" value="1"/>
</dbReference>
<dbReference type="InterPro" id="IPR009057">
    <property type="entry name" value="Homeodomain-like_sf"/>
</dbReference>
<dbReference type="Pfam" id="PF00440">
    <property type="entry name" value="TetR_N"/>
    <property type="match status" value="1"/>
</dbReference>
<dbReference type="Proteomes" id="UP001596972">
    <property type="component" value="Unassembled WGS sequence"/>
</dbReference>
<keyword evidence="2 4" id="KW-0238">DNA-binding</keyword>
<evidence type="ECO:0000256" key="4">
    <source>
        <dbReference type="PROSITE-ProRule" id="PRU00335"/>
    </source>
</evidence>
<dbReference type="PANTHER" id="PTHR30055:SF239">
    <property type="entry name" value="TRANSCRIPTIONAL REGULATORY PROTEIN"/>
    <property type="match status" value="1"/>
</dbReference>
<evidence type="ECO:0000259" key="5">
    <source>
        <dbReference type="PROSITE" id="PS50977"/>
    </source>
</evidence>
<proteinExistence type="predicted"/>
<dbReference type="Gene3D" id="1.10.10.60">
    <property type="entry name" value="Homeodomain-like"/>
    <property type="match status" value="1"/>
</dbReference>
<evidence type="ECO:0000256" key="1">
    <source>
        <dbReference type="ARBA" id="ARBA00023015"/>
    </source>
</evidence>
<feature type="DNA-binding region" description="H-T-H motif" evidence="4">
    <location>
        <begin position="28"/>
        <end position="47"/>
    </location>
</feature>
<dbReference type="EMBL" id="JBHTJA010000147">
    <property type="protein sequence ID" value="MFD0905584.1"/>
    <property type="molecule type" value="Genomic_DNA"/>
</dbReference>
<dbReference type="InterPro" id="IPR050109">
    <property type="entry name" value="HTH-type_TetR-like_transc_reg"/>
</dbReference>
<dbReference type="RefSeq" id="WP_378306649.1">
    <property type="nucleotide sequence ID" value="NZ_JBHTJA010000147.1"/>
</dbReference>
<dbReference type="Gene3D" id="1.10.357.10">
    <property type="entry name" value="Tetracycline Repressor, domain 2"/>
    <property type="match status" value="1"/>
</dbReference>
<dbReference type="Pfam" id="PF13305">
    <property type="entry name" value="TetR_C_33"/>
    <property type="match status" value="1"/>
</dbReference>
<dbReference type="PROSITE" id="PS50977">
    <property type="entry name" value="HTH_TETR_2"/>
    <property type="match status" value="1"/>
</dbReference>
<organism evidence="6 7">
    <name type="scientific">Actinomadura sediminis</name>
    <dbReference type="NCBI Taxonomy" id="1038904"/>
    <lineage>
        <taxon>Bacteria</taxon>
        <taxon>Bacillati</taxon>
        <taxon>Actinomycetota</taxon>
        <taxon>Actinomycetes</taxon>
        <taxon>Streptosporangiales</taxon>
        <taxon>Thermomonosporaceae</taxon>
        <taxon>Actinomadura</taxon>
    </lineage>
</organism>
<keyword evidence="7" id="KW-1185">Reference proteome</keyword>
<evidence type="ECO:0000313" key="6">
    <source>
        <dbReference type="EMBL" id="MFD0905584.1"/>
    </source>
</evidence>
<dbReference type="InterPro" id="IPR025996">
    <property type="entry name" value="MT1864/Rv1816-like_C"/>
</dbReference>
<feature type="domain" description="HTH tetR-type" evidence="5">
    <location>
        <begin position="5"/>
        <end position="65"/>
    </location>
</feature>
<sequence>MPRAGVTAERLTRAAADLADEAGLDGVTATALARRFGVTTASLYSHVKGIDDLRARLTALALDELADRAAAALAGRAGKDALVAFADAYRDYALAHPGRFEAARARLAPAVATPDVVAAGRRHTELTRAILRGYGVPEADQTAAVRLLAGTFHGYVTLEAAGGFAHSGDTGATWRKVLDALDAALAHWPAG</sequence>
<dbReference type="InterPro" id="IPR036271">
    <property type="entry name" value="Tet_transcr_reg_TetR-rel_C_sf"/>
</dbReference>
<gene>
    <name evidence="6" type="ORF">ACFQ11_34790</name>
</gene>
<evidence type="ECO:0000256" key="2">
    <source>
        <dbReference type="ARBA" id="ARBA00023125"/>
    </source>
</evidence>
<comment type="caution">
    <text evidence="6">The sequence shown here is derived from an EMBL/GenBank/DDBJ whole genome shotgun (WGS) entry which is preliminary data.</text>
</comment>
<keyword evidence="3" id="KW-0804">Transcription</keyword>
<dbReference type="PANTHER" id="PTHR30055">
    <property type="entry name" value="HTH-TYPE TRANSCRIPTIONAL REGULATOR RUTR"/>
    <property type="match status" value="1"/>
</dbReference>
<protein>
    <submittedName>
        <fullName evidence="6">TetR/AcrR family transcriptional regulator</fullName>
    </submittedName>
</protein>